<reference evidence="1" key="1">
    <citation type="submission" date="2022-07" db="EMBL/GenBank/DDBJ databases">
        <title>Phylogenomic reconstructions and comparative analyses of Kickxellomycotina fungi.</title>
        <authorList>
            <person name="Reynolds N.K."/>
            <person name="Stajich J.E."/>
            <person name="Barry K."/>
            <person name="Grigoriev I.V."/>
            <person name="Crous P."/>
            <person name="Smith M.E."/>
        </authorList>
    </citation>
    <scope>NUCLEOTIDE SEQUENCE</scope>
    <source>
        <strain evidence="1">CBS 190363</strain>
    </source>
</reference>
<protein>
    <submittedName>
        <fullName evidence="1">Uncharacterized protein</fullName>
    </submittedName>
</protein>
<dbReference type="EMBL" id="JANBVB010000309">
    <property type="protein sequence ID" value="KAJ2895294.1"/>
    <property type="molecule type" value="Genomic_DNA"/>
</dbReference>
<organism evidence="1 2">
    <name type="scientific">Coemansia aciculifera</name>
    <dbReference type="NCBI Taxonomy" id="417176"/>
    <lineage>
        <taxon>Eukaryota</taxon>
        <taxon>Fungi</taxon>
        <taxon>Fungi incertae sedis</taxon>
        <taxon>Zoopagomycota</taxon>
        <taxon>Kickxellomycotina</taxon>
        <taxon>Kickxellomycetes</taxon>
        <taxon>Kickxellales</taxon>
        <taxon>Kickxellaceae</taxon>
        <taxon>Coemansia</taxon>
    </lineage>
</organism>
<feature type="non-terminal residue" evidence="1">
    <location>
        <position position="1"/>
    </location>
</feature>
<keyword evidence="2" id="KW-1185">Reference proteome</keyword>
<accession>A0ACC1M3T5</accession>
<dbReference type="Proteomes" id="UP001139981">
    <property type="component" value="Unassembled WGS sequence"/>
</dbReference>
<proteinExistence type="predicted"/>
<name>A0ACC1M3T5_9FUNG</name>
<evidence type="ECO:0000313" key="1">
    <source>
        <dbReference type="EMBL" id="KAJ2895294.1"/>
    </source>
</evidence>
<sequence>KDTEIAFFVVAGVTAGTAAISIVLHMFAKTRQRIEKSRTAWFTLALNFAIFVTWIILVLINVVVVDCSQKSDGAWCHNLKASLATGLVSAMLALVVVLRSFSVLVRADHIKLNEK</sequence>
<evidence type="ECO:0000313" key="2">
    <source>
        <dbReference type="Proteomes" id="UP001139981"/>
    </source>
</evidence>
<gene>
    <name evidence="1" type="ORF">IWW38_002341</name>
</gene>
<comment type="caution">
    <text evidence="1">The sequence shown here is derived from an EMBL/GenBank/DDBJ whole genome shotgun (WGS) entry which is preliminary data.</text>
</comment>